<dbReference type="Proteomes" id="UP000053558">
    <property type="component" value="Unassembled WGS sequence"/>
</dbReference>
<sequence length="191" mass="21209">GYYHFAVTGIAGSGKSSLINAFRGLRNRDAEAAATGIAETTLQTARFPDADPANHVVWYDIPGAGTLKIRDWQYFNDQGLYVFDALVVLVGNRFTATDVAILRNARLFNIPCYIVRSKADAHIRNVMIDMGYDSDDDEQDTRSRGTLEATAREHFVSATRNNVRENLRNADLPDQMVYILSNSTMLSVVKG</sequence>
<dbReference type="PROSITE" id="PS51716">
    <property type="entry name" value="G_IRG"/>
    <property type="match status" value="1"/>
</dbReference>
<dbReference type="OMA" id="RDNCLEN"/>
<dbReference type="InterPro" id="IPR027417">
    <property type="entry name" value="P-loop_NTPase"/>
</dbReference>
<dbReference type="GeneID" id="19206499"/>
<protein>
    <recommendedName>
        <fullName evidence="2">IRG-type G domain-containing protein</fullName>
    </recommendedName>
</protein>
<feature type="non-terminal residue" evidence="3">
    <location>
        <position position="1"/>
    </location>
</feature>
<feature type="domain" description="IRG-type G" evidence="2">
    <location>
        <begin position="1"/>
        <end position="191"/>
    </location>
</feature>
<dbReference type="PANTHER" id="PTHR14143:SF1">
    <property type="entry name" value="IRG-TYPE G DOMAIN-CONTAINING PROTEIN"/>
    <property type="match status" value="1"/>
</dbReference>
<reference evidence="4" key="1">
    <citation type="journal article" date="2012" name="Science">
        <title>The Paleozoic origin of enzymatic lignin decomposition reconstructed from 31 fungal genomes.</title>
        <authorList>
            <person name="Floudas D."/>
            <person name="Binder M."/>
            <person name="Riley R."/>
            <person name="Barry K."/>
            <person name="Blanchette R.A."/>
            <person name="Henrissat B."/>
            <person name="Martinez A.T."/>
            <person name="Otillar R."/>
            <person name="Spatafora J.W."/>
            <person name="Yadav J.S."/>
            <person name="Aerts A."/>
            <person name="Benoit I."/>
            <person name="Boyd A."/>
            <person name="Carlson A."/>
            <person name="Copeland A."/>
            <person name="Coutinho P.M."/>
            <person name="de Vries R.P."/>
            <person name="Ferreira P."/>
            <person name="Findley K."/>
            <person name="Foster B."/>
            <person name="Gaskell J."/>
            <person name="Glotzer D."/>
            <person name="Gorecki P."/>
            <person name="Heitman J."/>
            <person name="Hesse C."/>
            <person name="Hori C."/>
            <person name="Igarashi K."/>
            <person name="Jurgens J.A."/>
            <person name="Kallen N."/>
            <person name="Kersten P."/>
            <person name="Kohler A."/>
            <person name="Kuees U."/>
            <person name="Kumar T.K.A."/>
            <person name="Kuo A."/>
            <person name="LaButti K."/>
            <person name="Larrondo L.F."/>
            <person name="Lindquist E."/>
            <person name="Ling A."/>
            <person name="Lombard V."/>
            <person name="Lucas S."/>
            <person name="Lundell T."/>
            <person name="Martin R."/>
            <person name="McLaughlin D.J."/>
            <person name="Morgenstern I."/>
            <person name="Morin E."/>
            <person name="Murat C."/>
            <person name="Nagy L.G."/>
            <person name="Nolan M."/>
            <person name="Ohm R.A."/>
            <person name="Patyshakuliyeva A."/>
            <person name="Rokas A."/>
            <person name="Ruiz-Duenas F.J."/>
            <person name="Sabat G."/>
            <person name="Salamov A."/>
            <person name="Samejima M."/>
            <person name="Schmutz J."/>
            <person name="Slot J.C."/>
            <person name="St John F."/>
            <person name="Stenlid J."/>
            <person name="Sun H."/>
            <person name="Sun S."/>
            <person name="Syed K."/>
            <person name="Tsang A."/>
            <person name="Wiebenga A."/>
            <person name="Young D."/>
            <person name="Pisabarro A."/>
            <person name="Eastwood D.C."/>
            <person name="Martin F."/>
            <person name="Cullen D."/>
            <person name="Grigoriev I.V."/>
            <person name="Hibbett D.S."/>
        </authorList>
    </citation>
    <scope>NUCLEOTIDE SEQUENCE [LARGE SCALE GENOMIC DNA]</scope>
    <source>
        <strain evidence="4">RWD-64-598 SS2</strain>
    </source>
</reference>
<proteinExistence type="inferred from homology"/>
<evidence type="ECO:0000313" key="3">
    <source>
        <dbReference type="EMBL" id="EIW74614.1"/>
    </source>
</evidence>
<dbReference type="AlphaFoldDB" id="R7SHR6"/>
<comment type="similarity">
    <text evidence="1">Belongs to the TRAFAC class dynamin-like GTPase superfamily. IRG family.</text>
</comment>
<keyword evidence="4" id="KW-1185">Reference proteome</keyword>
<name>R7SHR6_CONPW</name>
<evidence type="ECO:0000313" key="4">
    <source>
        <dbReference type="Proteomes" id="UP000053558"/>
    </source>
</evidence>
<organism evidence="3 4">
    <name type="scientific">Coniophora puteana (strain RWD-64-598)</name>
    <name type="common">Brown rot fungus</name>
    <dbReference type="NCBI Taxonomy" id="741705"/>
    <lineage>
        <taxon>Eukaryota</taxon>
        <taxon>Fungi</taxon>
        <taxon>Dikarya</taxon>
        <taxon>Basidiomycota</taxon>
        <taxon>Agaricomycotina</taxon>
        <taxon>Agaricomycetes</taxon>
        <taxon>Agaricomycetidae</taxon>
        <taxon>Boletales</taxon>
        <taxon>Coniophorineae</taxon>
        <taxon>Coniophoraceae</taxon>
        <taxon>Coniophora</taxon>
    </lineage>
</organism>
<dbReference type="Gene3D" id="3.40.50.300">
    <property type="entry name" value="P-loop containing nucleotide triphosphate hydrolases"/>
    <property type="match status" value="1"/>
</dbReference>
<accession>R7SHR6</accession>
<evidence type="ECO:0000256" key="1">
    <source>
        <dbReference type="ARBA" id="ARBA00005429"/>
    </source>
</evidence>
<dbReference type="RefSeq" id="XP_007775096.1">
    <property type="nucleotide sequence ID" value="XM_007776906.1"/>
</dbReference>
<dbReference type="GO" id="GO:0016020">
    <property type="term" value="C:membrane"/>
    <property type="evidence" value="ECO:0007669"/>
    <property type="project" value="InterPro"/>
</dbReference>
<dbReference type="SUPFAM" id="SSF52540">
    <property type="entry name" value="P-loop containing nucleoside triphosphate hydrolases"/>
    <property type="match status" value="1"/>
</dbReference>
<dbReference type="EMBL" id="JH711591">
    <property type="protein sequence ID" value="EIW74614.1"/>
    <property type="molecule type" value="Genomic_DNA"/>
</dbReference>
<dbReference type="OrthoDB" id="422720at2759"/>
<dbReference type="eggNOG" id="ENOG502S70P">
    <property type="taxonomic scope" value="Eukaryota"/>
</dbReference>
<feature type="non-terminal residue" evidence="3">
    <location>
        <position position="191"/>
    </location>
</feature>
<dbReference type="InterPro" id="IPR007743">
    <property type="entry name" value="Immunity-related_GTPase-like"/>
</dbReference>
<dbReference type="InterPro" id="IPR030385">
    <property type="entry name" value="G_IRG_dom"/>
</dbReference>
<gene>
    <name evidence="3" type="ORF">CONPUDRAFT_18766</name>
</gene>
<dbReference type="KEGG" id="cput:CONPUDRAFT_18766"/>
<dbReference type="GO" id="GO:0005525">
    <property type="term" value="F:GTP binding"/>
    <property type="evidence" value="ECO:0007669"/>
    <property type="project" value="InterPro"/>
</dbReference>
<dbReference type="PANTHER" id="PTHR14143">
    <property type="entry name" value="INTERFERON-INDUCIBLE GTPASE FAMILY MEMBER"/>
    <property type="match status" value="1"/>
</dbReference>
<evidence type="ECO:0000259" key="2">
    <source>
        <dbReference type="PROSITE" id="PS51716"/>
    </source>
</evidence>
<dbReference type="Pfam" id="PF05049">
    <property type="entry name" value="IIGP"/>
    <property type="match status" value="1"/>
</dbReference>